<dbReference type="RefSeq" id="WP_381424881.1">
    <property type="nucleotide sequence ID" value="NZ_JBHSDH010000013.1"/>
</dbReference>
<dbReference type="GO" id="GO:0016874">
    <property type="term" value="F:ligase activity"/>
    <property type="evidence" value="ECO:0007669"/>
    <property type="project" value="UniProtKB-KW"/>
</dbReference>
<gene>
    <name evidence="2" type="primary">pdeM</name>
    <name evidence="2" type="ORF">ACFOWX_13230</name>
</gene>
<dbReference type="GO" id="GO:0004519">
    <property type="term" value="F:endonuclease activity"/>
    <property type="evidence" value="ECO:0007669"/>
    <property type="project" value="UniProtKB-KW"/>
</dbReference>
<organism evidence="2 3">
    <name type="scientific">Sphingorhabdus arenilitoris</name>
    <dbReference type="NCBI Taxonomy" id="1490041"/>
    <lineage>
        <taxon>Bacteria</taxon>
        <taxon>Pseudomonadati</taxon>
        <taxon>Pseudomonadota</taxon>
        <taxon>Alphaproteobacteria</taxon>
        <taxon>Sphingomonadales</taxon>
        <taxon>Sphingomonadaceae</taxon>
        <taxon>Sphingorhabdus</taxon>
    </lineage>
</organism>
<keyword evidence="2" id="KW-0378">Hydrolase</keyword>
<feature type="domain" description="Calcineurin-like phosphoesterase" evidence="1">
    <location>
        <begin position="28"/>
        <end position="121"/>
    </location>
</feature>
<accession>A0ABV8RM77</accession>
<proteinExistence type="predicted"/>
<comment type="caution">
    <text evidence="2">The sequence shown here is derived from an EMBL/GenBank/DDBJ whole genome shotgun (WGS) entry which is preliminary data.</text>
</comment>
<dbReference type="InterPro" id="IPR004843">
    <property type="entry name" value="Calcineurin-like_PHP"/>
</dbReference>
<dbReference type="PANTHER" id="PTHR39323:SF1">
    <property type="entry name" value="BLR1149 PROTEIN"/>
    <property type="match status" value="1"/>
</dbReference>
<keyword evidence="2" id="KW-0255">Endonuclease</keyword>
<dbReference type="InterPro" id="IPR029052">
    <property type="entry name" value="Metallo-depent_PP-like"/>
</dbReference>
<dbReference type="GO" id="GO:0016787">
    <property type="term" value="F:hydrolase activity"/>
    <property type="evidence" value="ECO:0007669"/>
    <property type="project" value="UniProtKB-KW"/>
</dbReference>
<protein>
    <submittedName>
        <fullName evidence="2">Ligase-associated DNA damage response endonuclease PdeM</fullName>
        <ecNumber evidence="2">3.1.-.-</ecNumber>
    </submittedName>
</protein>
<dbReference type="Pfam" id="PF00149">
    <property type="entry name" value="Metallophos"/>
    <property type="match status" value="1"/>
</dbReference>
<dbReference type="SUPFAM" id="SSF56300">
    <property type="entry name" value="Metallo-dependent phosphatases"/>
    <property type="match status" value="1"/>
</dbReference>
<dbReference type="Gene3D" id="3.60.21.10">
    <property type="match status" value="1"/>
</dbReference>
<evidence type="ECO:0000313" key="2">
    <source>
        <dbReference type="EMBL" id="MFC4293381.1"/>
    </source>
</evidence>
<dbReference type="EMBL" id="JBHSDH010000013">
    <property type="protein sequence ID" value="MFC4293381.1"/>
    <property type="molecule type" value="Genomic_DNA"/>
</dbReference>
<name>A0ABV8RM77_9SPHN</name>
<dbReference type="PANTHER" id="PTHR39323">
    <property type="entry name" value="BLR1149 PROTEIN"/>
    <property type="match status" value="1"/>
</dbReference>
<dbReference type="EC" id="3.1.-.-" evidence="2"/>
<keyword evidence="2" id="KW-0540">Nuclease</keyword>
<dbReference type="Proteomes" id="UP001595887">
    <property type="component" value="Unassembled WGS sequence"/>
</dbReference>
<sequence length="235" mass="25710">MTDHLQFGGEIFHIVGDAALFWPQENTLLVADLHLEKASFYAKTGQMLPPYDSHATLTQLSDIAAKQDVRSVICLGDNFHDTGGEARLSGEAAILLRQLTQRYEWTWITGNHDPQLDAIWGGHSRLEQIVRGIALRHEADPANREPEISGHYHPKLRVETARRAVTRRCFTVSDRKIIMPAFGALTGGMDAAQAAFLAQPDAARHGGAMAVLNVTGKIIRFPLDLTKARAAAAAG</sequence>
<reference evidence="3" key="1">
    <citation type="journal article" date="2019" name="Int. J. Syst. Evol. Microbiol.">
        <title>The Global Catalogue of Microorganisms (GCM) 10K type strain sequencing project: providing services to taxonomists for standard genome sequencing and annotation.</title>
        <authorList>
            <consortium name="The Broad Institute Genomics Platform"/>
            <consortium name="The Broad Institute Genome Sequencing Center for Infectious Disease"/>
            <person name="Wu L."/>
            <person name="Ma J."/>
        </authorList>
    </citation>
    <scope>NUCLEOTIDE SEQUENCE [LARGE SCALE GENOMIC DNA]</scope>
    <source>
        <strain evidence="3">CECT 8531</strain>
    </source>
</reference>
<dbReference type="NCBIfam" id="TIGR04123">
    <property type="entry name" value="P_estr_lig_assc"/>
    <property type="match status" value="1"/>
</dbReference>
<evidence type="ECO:0000259" key="1">
    <source>
        <dbReference type="Pfam" id="PF00149"/>
    </source>
</evidence>
<evidence type="ECO:0000313" key="3">
    <source>
        <dbReference type="Proteomes" id="UP001595887"/>
    </source>
</evidence>
<keyword evidence="2" id="KW-0436">Ligase</keyword>
<keyword evidence="3" id="KW-1185">Reference proteome</keyword>
<dbReference type="InterPro" id="IPR026336">
    <property type="entry name" value="PdeM-like"/>
</dbReference>